<gene>
    <name evidence="2" type="ORF">KL86DPRO_40155</name>
</gene>
<dbReference type="AlphaFoldDB" id="A0A212KAI0"/>
<evidence type="ECO:0008006" key="3">
    <source>
        <dbReference type="Google" id="ProtNLM"/>
    </source>
</evidence>
<evidence type="ECO:0000313" key="2">
    <source>
        <dbReference type="EMBL" id="SBW08676.1"/>
    </source>
</evidence>
<name>A0A212KAI0_9DELT</name>
<proteinExistence type="predicted"/>
<dbReference type="InterPro" id="IPR015001">
    <property type="entry name" value="DUF1850"/>
</dbReference>
<reference evidence="2" key="1">
    <citation type="submission" date="2016-04" db="EMBL/GenBank/DDBJ databases">
        <authorList>
            <person name="Evans L.H."/>
            <person name="Alamgir A."/>
            <person name="Owens N."/>
            <person name="Weber N.D."/>
            <person name="Virtaneva K."/>
            <person name="Barbian K."/>
            <person name="Babar A."/>
            <person name="Rosenke K."/>
        </authorList>
    </citation>
    <scope>NUCLEOTIDE SEQUENCE</scope>
    <source>
        <strain evidence="2">86</strain>
    </source>
</reference>
<dbReference type="Pfam" id="PF08905">
    <property type="entry name" value="DUF1850"/>
    <property type="match status" value="1"/>
</dbReference>
<protein>
    <recommendedName>
        <fullName evidence="3">DUF1850 domain-containing protein</fullName>
    </recommendedName>
</protein>
<accession>A0A212KAI0</accession>
<feature type="transmembrane region" description="Helical" evidence="1">
    <location>
        <begin position="20"/>
        <end position="38"/>
    </location>
</feature>
<keyword evidence="1" id="KW-0812">Transmembrane</keyword>
<evidence type="ECO:0000256" key="1">
    <source>
        <dbReference type="SAM" id="Phobius"/>
    </source>
</evidence>
<keyword evidence="1" id="KW-0472">Membrane</keyword>
<sequence>MRRQEQTISVQPERARQGRCFRALFTAFFLALLCGLAWGCAGRTAGDAGATAVLRIYDWKTGAVYAEAPAEPGSKLFFGWIHSWDNIPWNEYYHVDENYVLVLDAITFPAFGAGIPEDKGRICYVKDGLIHMEGIDQLFPELVWLNSHTATREITLDGKPVSRGSDLPQHTRLRLVIERQ</sequence>
<organism evidence="2">
    <name type="scientific">uncultured delta proteobacterium</name>
    <dbReference type="NCBI Taxonomy" id="34034"/>
    <lineage>
        <taxon>Bacteria</taxon>
        <taxon>Deltaproteobacteria</taxon>
        <taxon>environmental samples</taxon>
    </lineage>
</organism>
<dbReference type="EMBL" id="FLUQ01000004">
    <property type="protein sequence ID" value="SBW08676.1"/>
    <property type="molecule type" value="Genomic_DNA"/>
</dbReference>
<keyword evidence="1" id="KW-1133">Transmembrane helix</keyword>